<dbReference type="Proteomes" id="UP001500037">
    <property type="component" value="Unassembled WGS sequence"/>
</dbReference>
<dbReference type="InterPro" id="IPR000485">
    <property type="entry name" value="AsnC-type_HTH_dom"/>
</dbReference>
<dbReference type="InterPro" id="IPR019887">
    <property type="entry name" value="Tscrpt_reg_AsnC/Lrp_C"/>
</dbReference>
<dbReference type="PRINTS" id="PR00033">
    <property type="entry name" value="HTHASNC"/>
</dbReference>
<feature type="domain" description="HTH asnC-type" evidence="5">
    <location>
        <begin position="182"/>
        <end position="221"/>
    </location>
</feature>
<reference evidence="6 7" key="1">
    <citation type="journal article" date="2019" name="Int. J. Syst. Evol. Microbiol.">
        <title>The Global Catalogue of Microorganisms (GCM) 10K type strain sequencing project: providing services to taxonomists for standard genome sequencing and annotation.</title>
        <authorList>
            <consortium name="The Broad Institute Genomics Platform"/>
            <consortium name="The Broad Institute Genome Sequencing Center for Infectious Disease"/>
            <person name="Wu L."/>
            <person name="Ma J."/>
        </authorList>
    </citation>
    <scope>NUCLEOTIDE SEQUENCE [LARGE SCALE GENOMIC DNA]</scope>
    <source>
        <strain evidence="6 7">JCM 13004</strain>
    </source>
</reference>
<dbReference type="InterPro" id="IPR011008">
    <property type="entry name" value="Dimeric_a/b-barrel"/>
</dbReference>
<feature type="domain" description="HTH asnC-type" evidence="5">
    <location>
        <begin position="7"/>
        <end position="47"/>
    </location>
</feature>
<dbReference type="PANTHER" id="PTHR30154:SF34">
    <property type="entry name" value="TRANSCRIPTIONAL REGULATOR AZLB"/>
    <property type="match status" value="1"/>
</dbReference>
<evidence type="ECO:0000256" key="1">
    <source>
        <dbReference type="ARBA" id="ARBA00023015"/>
    </source>
</evidence>
<evidence type="ECO:0000259" key="5">
    <source>
        <dbReference type="Pfam" id="PF13404"/>
    </source>
</evidence>
<keyword evidence="7" id="KW-1185">Reference proteome</keyword>
<dbReference type="InterPro" id="IPR036390">
    <property type="entry name" value="WH_DNA-bd_sf"/>
</dbReference>
<protein>
    <submittedName>
        <fullName evidence="6">Lrp/AsnC family transcriptional regulator</fullName>
    </submittedName>
</protein>
<dbReference type="InterPro" id="IPR019888">
    <property type="entry name" value="Tscrpt_reg_AsnC-like"/>
</dbReference>
<dbReference type="SMART" id="SM00344">
    <property type="entry name" value="HTH_ASNC"/>
    <property type="match status" value="1"/>
</dbReference>
<dbReference type="EMBL" id="BAAALF010000178">
    <property type="protein sequence ID" value="GAA1266598.1"/>
    <property type="molecule type" value="Genomic_DNA"/>
</dbReference>
<proteinExistence type="predicted"/>
<evidence type="ECO:0000256" key="2">
    <source>
        <dbReference type="ARBA" id="ARBA00023125"/>
    </source>
</evidence>
<evidence type="ECO:0000313" key="6">
    <source>
        <dbReference type="EMBL" id="GAA1266598.1"/>
    </source>
</evidence>
<dbReference type="SUPFAM" id="SSF54909">
    <property type="entry name" value="Dimeric alpha+beta barrel"/>
    <property type="match status" value="1"/>
</dbReference>
<keyword evidence="2" id="KW-0238">DNA-binding</keyword>
<evidence type="ECO:0000259" key="4">
    <source>
        <dbReference type="Pfam" id="PF01037"/>
    </source>
</evidence>
<keyword evidence="3" id="KW-0804">Transcription</keyword>
<dbReference type="Pfam" id="PF13404">
    <property type="entry name" value="HTH_AsnC-type"/>
    <property type="match status" value="2"/>
</dbReference>
<gene>
    <name evidence="6" type="ORF">GCM10009665_64480</name>
</gene>
<sequence>MGSDAFDLLDRQLVHALQVAARAPFSRIAEVLGVSDQTVARRYARLRGEDRLRVLGLTDAQALGEVRWHVRVQCTPDAAAAVAEALARREDTAWVSLSSGGTEINCVTRSRPGQEDHGLLLQQLPRTPQVVGFAAHCVIHTFFGGALSLASKSGALDPRQVAALRGDEPGGRRGGPEPVLEEADRRLLEALALDGRAGLAELAAVTGWSPSTVRRRMEQLQACGVLYFDLEMDWRIFDVRVQTMLWLSVAPAELAATGQALAEHPEVAYACATTGPTNLHAVVLSADVQALYTYLTTRIAALPAVRQVETAPLMRKVKGPGPLLPPRAPGRRG</sequence>
<dbReference type="Gene3D" id="1.10.10.10">
    <property type="entry name" value="Winged helix-like DNA-binding domain superfamily/Winged helix DNA-binding domain"/>
    <property type="match status" value="2"/>
</dbReference>
<evidence type="ECO:0000256" key="3">
    <source>
        <dbReference type="ARBA" id="ARBA00023163"/>
    </source>
</evidence>
<dbReference type="RefSeq" id="WP_344445662.1">
    <property type="nucleotide sequence ID" value="NZ_BAAALF010000178.1"/>
</dbReference>
<evidence type="ECO:0000313" key="7">
    <source>
        <dbReference type="Proteomes" id="UP001500037"/>
    </source>
</evidence>
<dbReference type="Pfam" id="PF01037">
    <property type="entry name" value="AsnC_trans_reg"/>
    <property type="match status" value="1"/>
</dbReference>
<name>A0ABN1X1I0_9ACTN</name>
<dbReference type="PANTHER" id="PTHR30154">
    <property type="entry name" value="LEUCINE-RESPONSIVE REGULATORY PROTEIN"/>
    <property type="match status" value="1"/>
</dbReference>
<organism evidence="6 7">
    <name type="scientific">Kitasatospora nipponensis</name>
    <dbReference type="NCBI Taxonomy" id="258049"/>
    <lineage>
        <taxon>Bacteria</taxon>
        <taxon>Bacillati</taxon>
        <taxon>Actinomycetota</taxon>
        <taxon>Actinomycetes</taxon>
        <taxon>Kitasatosporales</taxon>
        <taxon>Streptomycetaceae</taxon>
        <taxon>Kitasatospora</taxon>
    </lineage>
</organism>
<feature type="domain" description="Transcription regulator AsnC/Lrp ligand binding" evidence="4">
    <location>
        <begin position="247"/>
        <end position="315"/>
    </location>
</feature>
<dbReference type="Gene3D" id="3.30.70.920">
    <property type="match status" value="1"/>
</dbReference>
<dbReference type="InterPro" id="IPR036388">
    <property type="entry name" value="WH-like_DNA-bd_sf"/>
</dbReference>
<accession>A0ABN1X1I0</accession>
<keyword evidence="1" id="KW-0805">Transcription regulation</keyword>
<comment type="caution">
    <text evidence="6">The sequence shown here is derived from an EMBL/GenBank/DDBJ whole genome shotgun (WGS) entry which is preliminary data.</text>
</comment>
<dbReference type="SUPFAM" id="SSF46785">
    <property type="entry name" value="Winged helix' DNA-binding domain"/>
    <property type="match status" value="2"/>
</dbReference>